<dbReference type="GO" id="GO:0019212">
    <property type="term" value="F:phosphatase inhibitor activity"/>
    <property type="evidence" value="ECO:0007669"/>
    <property type="project" value="TreeGrafter"/>
</dbReference>
<dbReference type="GO" id="GO:0003682">
    <property type="term" value="F:chromatin binding"/>
    <property type="evidence" value="ECO:0007669"/>
    <property type="project" value="TreeGrafter"/>
</dbReference>
<dbReference type="AlphaFoldDB" id="C1BYR4"/>
<proteinExistence type="evidence at transcript level"/>
<protein>
    <submittedName>
        <fullName evidence="1">Unconventional prefoldin RPB5 interactor</fullName>
    </submittedName>
</protein>
<dbReference type="InterPro" id="IPR052255">
    <property type="entry name" value="RNA_pol_II_subunit5-mediator"/>
</dbReference>
<accession>C1BYR4</accession>
<reference evidence="1" key="1">
    <citation type="journal article" date="2010" name="BMC Genomics">
        <title>Salmo salar and Esox lucius full-length cDNA sequences reveal changes in evolutionary pressures on a post-tetraploidization genome.</title>
        <authorList>
            <person name="Leong J.S."/>
            <person name="Jantzen S.G."/>
            <person name="von Schalburg K.R."/>
            <person name="Cooper G.A."/>
            <person name="Messmer A.M."/>
            <person name="Liao N.Y."/>
            <person name="Munro S."/>
            <person name="Moore R."/>
            <person name="Holt R.A."/>
            <person name="Jones S.J."/>
            <person name="Davidson W.S."/>
            <person name="Koop B.F."/>
        </authorList>
    </citation>
    <scope>NUCLEOTIDE SEQUENCE</scope>
    <source>
        <tissue evidence="1">Head kidney</tissue>
    </source>
</reference>
<dbReference type="EMBL" id="BT079743">
    <property type="protein sequence ID" value="ACO14167.1"/>
    <property type="molecule type" value="mRNA"/>
</dbReference>
<sequence length="108" mass="12429">MAERNKRNVEAPQGVGRLRVEHEKVVKGCEDQIQHWKNVKGDYEVLEDRLKTLPDKVSYDIMVCSTPCFARSYVRDVVMISFCCVCVCVNDRGICGSPFDHFIFSVRK</sequence>
<gene>
    <name evidence="1" type="primary">RMP</name>
</gene>
<dbReference type="PANTHER" id="PTHR15111">
    <property type="entry name" value="RNA POLYMERASE II SUBUNIT 5-MEDIATING PROTEIN NNX3"/>
    <property type="match status" value="1"/>
</dbReference>
<dbReference type="PANTHER" id="PTHR15111:SF0">
    <property type="entry name" value="UNCONVENTIONAL PREFOLDIN RPB5 INTERACTOR 1"/>
    <property type="match status" value="1"/>
</dbReference>
<reference evidence="1" key="2">
    <citation type="submission" date="2010-07" db="EMBL/GenBank/DDBJ databases">
        <title>Esox lucius ESTs and full-length cDNAs.</title>
        <authorList>
            <consortium name="cGRASP (B.F. Koop &amp; W.S. Davidson)"/>
            <person name="Leong J."/>
            <person name="Jantzen S."/>
            <person name="Cooper G."/>
            <person name="Davidson W.S."/>
            <person name="Koop B.F."/>
        </authorList>
    </citation>
    <scope>NUCLEOTIDE SEQUENCE</scope>
    <source>
        <tissue evidence="1">Head kidney</tissue>
    </source>
</reference>
<evidence type="ECO:0000313" key="1">
    <source>
        <dbReference type="EMBL" id="ACO14167.1"/>
    </source>
</evidence>
<dbReference type="GO" id="GO:0003714">
    <property type="term" value="F:transcription corepressor activity"/>
    <property type="evidence" value="ECO:0007669"/>
    <property type="project" value="TreeGrafter"/>
</dbReference>
<name>C1BYR4_ESOLU</name>
<organism evidence="1">
    <name type="scientific">Esox lucius</name>
    <name type="common">Northern pike</name>
    <dbReference type="NCBI Taxonomy" id="8010"/>
    <lineage>
        <taxon>Eukaryota</taxon>
        <taxon>Metazoa</taxon>
        <taxon>Chordata</taxon>
        <taxon>Craniata</taxon>
        <taxon>Vertebrata</taxon>
        <taxon>Euteleostomi</taxon>
        <taxon>Actinopterygii</taxon>
        <taxon>Neopterygii</taxon>
        <taxon>Teleostei</taxon>
        <taxon>Protacanthopterygii</taxon>
        <taxon>Esociformes</taxon>
        <taxon>Esocidae</taxon>
        <taxon>Esox</taxon>
    </lineage>
</organism>
<dbReference type="GO" id="GO:0000122">
    <property type="term" value="P:negative regulation of transcription by RNA polymerase II"/>
    <property type="evidence" value="ECO:0007669"/>
    <property type="project" value="TreeGrafter"/>
</dbReference>